<dbReference type="GO" id="GO:0000155">
    <property type="term" value="F:phosphorelay sensor kinase activity"/>
    <property type="evidence" value="ECO:0007669"/>
    <property type="project" value="InterPro"/>
</dbReference>
<dbReference type="Proteomes" id="UP000442469">
    <property type="component" value="Unassembled WGS sequence"/>
</dbReference>
<feature type="domain" description="Signal transduction histidine kinase internal region" evidence="1">
    <location>
        <begin position="9"/>
        <end position="62"/>
    </location>
</feature>
<accession>A0A6N8EUA8</accession>
<evidence type="ECO:0000313" key="2">
    <source>
        <dbReference type="EMBL" id="MUG23597.1"/>
    </source>
</evidence>
<protein>
    <recommendedName>
        <fullName evidence="1">Signal transduction histidine kinase internal region domain-containing protein</fullName>
    </recommendedName>
</protein>
<evidence type="ECO:0000313" key="3">
    <source>
        <dbReference type="Proteomes" id="UP000442469"/>
    </source>
</evidence>
<dbReference type="InterPro" id="IPR050640">
    <property type="entry name" value="Bact_2-comp_sensor_kinase"/>
</dbReference>
<dbReference type="EMBL" id="WNZZ01000009">
    <property type="protein sequence ID" value="MUG23597.1"/>
    <property type="molecule type" value="Genomic_DNA"/>
</dbReference>
<sequence>MEQELKRQAEMAMLQAQVHPHFLFNVLSSIRLKLLMKGDEETALVVGSLSSLLRASLSKQDEFAFSTPKSKRPSNIRT</sequence>
<proteinExistence type="predicted"/>
<gene>
    <name evidence="2" type="ORF">GNQ08_14465</name>
</gene>
<dbReference type="GO" id="GO:0016020">
    <property type="term" value="C:membrane"/>
    <property type="evidence" value="ECO:0007669"/>
    <property type="project" value="InterPro"/>
</dbReference>
<name>A0A6N8EUA8_PAEMA</name>
<comment type="caution">
    <text evidence="2">The sequence shown here is derived from an EMBL/GenBank/DDBJ whole genome shotgun (WGS) entry which is preliminary data.</text>
</comment>
<dbReference type="Pfam" id="PF06580">
    <property type="entry name" value="His_kinase"/>
    <property type="match status" value="1"/>
</dbReference>
<dbReference type="AlphaFoldDB" id="A0A6N8EUA8"/>
<organism evidence="2 3">
    <name type="scientific">Paenibacillus macerans</name>
    <name type="common">Bacillus macerans</name>
    <dbReference type="NCBI Taxonomy" id="44252"/>
    <lineage>
        <taxon>Bacteria</taxon>
        <taxon>Bacillati</taxon>
        <taxon>Bacillota</taxon>
        <taxon>Bacilli</taxon>
        <taxon>Bacillales</taxon>
        <taxon>Paenibacillaceae</taxon>
        <taxon>Paenibacillus</taxon>
    </lineage>
</organism>
<evidence type="ECO:0000259" key="1">
    <source>
        <dbReference type="Pfam" id="PF06580"/>
    </source>
</evidence>
<dbReference type="PANTHER" id="PTHR34220">
    <property type="entry name" value="SENSOR HISTIDINE KINASE YPDA"/>
    <property type="match status" value="1"/>
</dbReference>
<reference evidence="2 3" key="1">
    <citation type="submission" date="2019-11" db="EMBL/GenBank/DDBJ databases">
        <title>Draft genome sequences of five Paenibacillus species of dairy origin.</title>
        <authorList>
            <person name="Olajide A.M."/>
            <person name="Chen S."/>
            <person name="Lapointe G."/>
        </authorList>
    </citation>
    <scope>NUCLEOTIDE SEQUENCE [LARGE SCALE GENOMIC DNA]</scope>
    <source>
        <strain evidence="2 3">3CT49</strain>
    </source>
</reference>
<dbReference type="PANTHER" id="PTHR34220:SF7">
    <property type="entry name" value="SENSOR HISTIDINE KINASE YPDA"/>
    <property type="match status" value="1"/>
</dbReference>
<dbReference type="InterPro" id="IPR010559">
    <property type="entry name" value="Sig_transdc_His_kin_internal"/>
</dbReference>